<proteinExistence type="predicted"/>
<keyword evidence="2" id="KW-1185">Reference proteome</keyword>
<comment type="caution">
    <text evidence="1">The sequence shown here is derived from an EMBL/GenBank/DDBJ whole genome shotgun (WGS) entry which is preliminary data.</text>
</comment>
<dbReference type="AlphaFoldDB" id="A0A9P6M9Z5"/>
<organism evidence="1 2">
    <name type="scientific">Modicella reniformis</name>
    <dbReference type="NCBI Taxonomy" id="1440133"/>
    <lineage>
        <taxon>Eukaryota</taxon>
        <taxon>Fungi</taxon>
        <taxon>Fungi incertae sedis</taxon>
        <taxon>Mucoromycota</taxon>
        <taxon>Mortierellomycotina</taxon>
        <taxon>Mortierellomycetes</taxon>
        <taxon>Mortierellales</taxon>
        <taxon>Mortierellaceae</taxon>
        <taxon>Modicella</taxon>
    </lineage>
</organism>
<accession>A0A9P6M9Z5</accession>
<evidence type="ECO:0000313" key="1">
    <source>
        <dbReference type="EMBL" id="KAF9983695.1"/>
    </source>
</evidence>
<sequence>MTSTFTTTTIKAAVFEGVKPSAPFVKLSQIPVPMAGHGDVVVKILAVSRPKLRSLNHDFTWRDAIWTVDNVTIHLVDDAAAAALFESAVVTP</sequence>
<dbReference type="EMBL" id="JAAAHW010003454">
    <property type="protein sequence ID" value="KAF9983695.1"/>
    <property type="molecule type" value="Genomic_DNA"/>
</dbReference>
<dbReference type="Proteomes" id="UP000749646">
    <property type="component" value="Unassembled WGS sequence"/>
</dbReference>
<evidence type="ECO:0000313" key="2">
    <source>
        <dbReference type="Proteomes" id="UP000749646"/>
    </source>
</evidence>
<reference evidence="1" key="1">
    <citation type="journal article" date="2020" name="Fungal Divers.">
        <title>Resolving the Mortierellaceae phylogeny through synthesis of multi-gene phylogenetics and phylogenomics.</title>
        <authorList>
            <person name="Vandepol N."/>
            <person name="Liber J."/>
            <person name="Desiro A."/>
            <person name="Na H."/>
            <person name="Kennedy M."/>
            <person name="Barry K."/>
            <person name="Grigoriev I.V."/>
            <person name="Miller A.N."/>
            <person name="O'Donnell K."/>
            <person name="Stajich J.E."/>
            <person name="Bonito G."/>
        </authorList>
    </citation>
    <scope>NUCLEOTIDE SEQUENCE</scope>
    <source>
        <strain evidence="1">MES-2147</strain>
    </source>
</reference>
<gene>
    <name evidence="1" type="ORF">BGZ65_001531</name>
</gene>
<protein>
    <submittedName>
        <fullName evidence="1">Uncharacterized protein</fullName>
    </submittedName>
</protein>
<name>A0A9P6M9Z5_9FUNG</name>
<dbReference type="OrthoDB" id="203908at2759"/>